<evidence type="ECO:0000259" key="1">
    <source>
        <dbReference type="Pfam" id="PF00534"/>
    </source>
</evidence>
<keyword evidence="3" id="KW-1185">Reference proteome</keyword>
<gene>
    <name evidence="2" type="ORF">SAMN02745134_01177</name>
</gene>
<dbReference type="RefSeq" id="WP_084114624.1">
    <property type="nucleotide sequence ID" value="NZ_FWXH01000003.1"/>
</dbReference>
<dbReference type="InterPro" id="IPR001296">
    <property type="entry name" value="Glyco_trans_1"/>
</dbReference>
<dbReference type="OrthoDB" id="9787617at2"/>
<evidence type="ECO:0000313" key="3">
    <source>
        <dbReference type="Proteomes" id="UP000192468"/>
    </source>
</evidence>
<name>A0A1W1XAT1_9CLOT</name>
<dbReference type="STRING" id="1121291.SAMN02745134_01177"/>
<dbReference type="AlphaFoldDB" id="A0A1W1XAT1"/>
<dbReference type="PANTHER" id="PTHR12526">
    <property type="entry name" value="GLYCOSYLTRANSFERASE"/>
    <property type="match status" value="1"/>
</dbReference>
<dbReference type="GO" id="GO:0016757">
    <property type="term" value="F:glycosyltransferase activity"/>
    <property type="evidence" value="ECO:0007669"/>
    <property type="project" value="InterPro"/>
</dbReference>
<dbReference type="SUPFAM" id="SSF53756">
    <property type="entry name" value="UDP-Glycosyltransferase/glycogen phosphorylase"/>
    <property type="match status" value="1"/>
</dbReference>
<organism evidence="2 3">
    <name type="scientific">Clostridium acidisoli DSM 12555</name>
    <dbReference type="NCBI Taxonomy" id="1121291"/>
    <lineage>
        <taxon>Bacteria</taxon>
        <taxon>Bacillati</taxon>
        <taxon>Bacillota</taxon>
        <taxon>Clostridia</taxon>
        <taxon>Eubacteriales</taxon>
        <taxon>Clostridiaceae</taxon>
        <taxon>Clostridium</taxon>
    </lineage>
</organism>
<feature type="domain" description="Glycosyl transferase family 1" evidence="1">
    <location>
        <begin position="180"/>
        <end position="346"/>
    </location>
</feature>
<dbReference type="Proteomes" id="UP000192468">
    <property type="component" value="Unassembled WGS sequence"/>
</dbReference>
<keyword evidence="2" id="KW-0808">Transferase</keyword>
<dbReference type="PANTHER" id="PTHR12526:SF634">
    <property type="entry name" value="BLL3361 PROTEIN"/>
    <property type="match status" value="1"/>
</dbReference>
<evidence type="ECO:0000313" key="2">
    <source>
        <dbReference type="EMBL" id="SMC21046.1"/>
    </source>
</evidence>
<dbReference type="CDD" id="cd03801">
    <property type="entry name" value="GT4_PimA-like"/>
    <property type="match status" value="1"/>
</dbReference>
<proteinExistence type="predicted"/>
<reference evidence="2 3" key="1">
    <citation type="submission" date="2017-04" db="EMBL/GenBank/DDBJ databases">
        <authorList>
            <person name="Afonso C.L."/>
            <person name="Miller P.J."/>
            <person name="Scott M.A."/>
            <person name="Spackman E."/>
            <person name="Goraichik I."/>
            <person name="Dimitrov K.M."/>
            <person name="Suarez D.L."/>
            <person name="Swayne D.E."/>
        </authorList>
    </citation>
    <scope>NUCLEOTIDE SEQUENCE [LARGE SCALE GENOMIC DNA]</scope>
    <source>
        <strain evidence="2 3">DSM 12555</strain>
    </source>
</reference>
<sequence>MRYCVLYPQAENVHLIKDVGMIAYKMNTLYGHEAFVASYNNGEYDYLNNEVKGLKQEFIDKKHGHLFNIFLYLKKNSSKIDVLQIFHMTSKSVIYAVLYKLFNKKGIVFLKLDCTEELLVKIKAMGFAEKLFFNFFLNRVNIIGVEQKKIYKELKVLLKKHTNKLLNVPNGMDFTTDVLKERVDFQEKENIILTVGRIGSPEKASDLLMRAFARVDENIRKDWKLIFVGPIENEFKSVIGDFFNKNEKLKDVILFKGPIYDRAELYNEYREAKIFCLTSNFESVGISLIEAAAFGDVIVSTRVGIADELVSKGNGTTVNIGDEGALTKALTNLLTSKELERFSKATENLCREEYNLDLIVENLNNKIKKLRGNN</sequence>
<dbReference type="Pfam" id="PF00534">
    <property type="entry name" value="Glycos_transf_1"/>
    <property type="match status" value="1"/>
</dbReference>
<accession>A0A1W1XAT1</accession>
<protein>
    <submittedName>
        <fullName evidence="2">Glycosyltransferase involved in cell wall bisynthesis</fullName>
    </submittedName>
</protein>
<dbReference type="EMBL" id="FWXH01000003">
    <property type="protein sequence ID" value="SMC21046.1"/>
    <property type="molecule type" value="Genomic_DNA"/>
</dbReference>
<dbReference type="Gene3D" id="3.40.50.2000">
    <property type="entry name" value="Glycogen Phosphorylase B"/>
    <property type="match status" value="2"/>
</dbReference>